<comment type="caution">
    <text evidence="1">The sequence shown here is derived from an EMBL/GenBank/DDBJ whole genome shotgun (WGS) entry which is preliminary data.</text>
</comment>
<sequence length="184" mass="20700">MRTLHPTYAENPLGYVVRQKYSAEVYDEFVISGNTAVMRCQVPGYVTDFVTVTSWIEEPTGNVIKPGINSGASKYHMFPEGELYIRDVDKTFSYRSYRCQTRDKLTGESTRNSLPGRLIVTAENARRPPEAAPAARQAGRQNYSRMMRDIQGVTPGRSSITAREEAQQRKRQKTGDEAGTRGRA</sequence>
<evidence type="ECO:0000313" key="2">
    <source>
        <dbReference type="Proteomes" id="UP000821865"/>
    </source>
</evidence>
<reference evidence="1" key="1">
    <citation type="submission" date="2020-05" db="EMBL/GenBank/DDBJ databases">
        <title>Large-scale comparative analyses of tick genomes elucidate their genetic diversity and vector capacities.</title>
        <authorList>
            <person name="Jia N."/>
            <person name="Wang J."/>
            <person name="Shi W."/>
            <person name="Du L."/>
            <person name="Sun Y."/>
            <person name="Zhan W."/>
            <person name="Jiang J."/>
            <person name="Wang Q."/>
            <person name="Zhang B."/>
            <person name="Ji P."/>
            <person name="Sakyi L.B."/>
            <person name="Cui X."/>
            <person name="Yuan T."/>
            <person name="Jiang B."/>
            <person name="Yang W."/>
            <person name="Lam T.T.-Y."/>
            <person name="Chang Q."/>
            <person name="Ding S."/>
            <person name="Wang X."/>
            <person name="Zhu J."/>
            <person name="Ruan X."/>
            <person name="Zhao L."/>
            <person name="Wei J."/>
            <person name="Que T."/>
            <person name="Du C."/>
            <person name="Cheng J."/>
            <person name="Dai P."/>
            <person name="Han X."/>
            <person name="Huang E."/>
            <person name="Gao Y."/>
            <person name="Liu J."/>
            <person name="Shao H."/>
            <person name="Ye R."/>
            <person name="Li L."/>
            <person name="Wei W."/>
            <person name="Wang X."/>
            <person name="Wang C."/>
            <person name="Yang T."/>
            <person name="Huo Q."/>
            <person name="Li W."/>
            <person name="Guo W."/>
            <person name="Chen H."/>
            <person name="Zhou L."/>
            <person name="Ni X."/>
            <person name="Tian J."/>
            <person name="Zhou Y."/>
            <person name="Sheng Y."/>
            <person name="Liu T."/>
            <person name="Pan Y."/>
            <person name="Xia L."/>
            <person name="Li J."/>
            <person name="Zhao F."/>
            <person name="Cao W."/>
        </authorList>
    </citation>
    <scope>NUCLEOTIDE SEQUENCE</scope>
    <source>
        <strain evidence="1">Dsil-2018</strain>
    </source>
</reference>
<proteinExistence type="predicted"/>
<dbReference type="Proteomes" id="UP000821865">
    <property type="component" value="Chromosome 4"/>
</dbReference>
<keyword evidence="2" id="KW-1185">Reference proteome</keyword>
<protein>
    <submittedName>
        <fullName evidence="1">Uncharacterized protein</fullName>
    </submittedName>
</protein>
<evidence type="ECO:0000313" key="1">
    <source>
        <dbReference type="EMBL" id="KAH7954796.1"/>
    </source>
</evidence>
<organism evidence="1 2">
    <name type="scientific">Dermacentor silvarum</name>
    <name type="common">Tick</name>
    <dbReference type="NCBI Taxonomy" id="543639"/>
    <lineage>
        <taxon>Eukaryota</taxon>
        <taxon>Metazoa</taxon>
        <taxon>Ecdysozoa</taxon>
        <taxon>Arthropoda</taxon>
        <taxon>Chelicerata</taxon>
        <taxon>Arachnida</taxon>
        <taxon>Acari</taxon>
        <taxon>Parasitiformes</taxon>
        <taxon>Ixodida</taxon>
        <taxon>Ixodoidea</taxon>
        <taxon>Ixodidae</taxon>
        <taxon>Rhipicephalinae</taxon>
        <taxon>Dermacentor</taxon>
    </lineage>
</organism>
<gene>
    <name evidence="1" type="ORF">HPB49_021869</name>
</gene>
<accession>A0ACB8D0A4</accession>
<name>A0ACB8D0A4_DERSI</name>
<dbReference type="EMBL" id="CM023473">
    <property type="protein sequence ID" value="KAH7954796.1"/>
    <property type="molecule type" value="Genomic_DNA"/>
</dbReference>